<protein>
    <submittedName>
        <fullName evidence="1">Uncharacterized protein</fullName>
    </submittedName>
</protein>
<proteinExistence type="predicted"/>
<dbReference type="EMBL" id="BTGU01000058">
    <property type="protein sequence ID" value="GMN55638.1"/>
    <property type="molecule type" value="Genomic_DNA"/>
</dbReference>
<reference evidence="1" key="1">
    <citation type="submission" date="2023-07" db="EMBL/GenBank/DDBJ databases">
        <title>draft genome sequence of fig (Ficus carica).</title>
        <authorList>
            <person name="Takahashi T."/>
            <person name="Nishimura K."/>
        </authorList>
    </citation>
    <scope>NUCLEOTIDE SEQUENCE</scope>
</reference>
<dbReference type="Proteomes" id="UP001187192">
    <property type="component" value="Unassembled WGS sequence"/>
</dbReference>
<name>A0AA88AII8_FICCA</name>
<evidence type="ECO:0000313" key="1">
    <source>
        <dbReference type="EMBL" id="GMN55638.1"/>
    </source>
</evidence>
<keyword evidence="2" id="KW-1185">Reference proteome</keyword>
<organism evidence="1 2">
    <name type="scientific">Ficus carica</name>
    <name type="common">Common fig</name>
    <dbReference type="NCBI Taxonomy" id="3494"/>
    <lineage>
        <taxon>Eukaryota</taxon>
        <taxon>Viridiplantae</taxon>
        <taxon>Streptophyta</taxon>
        <taxon>Embryophyta</taxon>
        <taxon>Tracheophyta</taxon>
        <taxon>Spermatophyta</taxon>
        <taxon>Magnoliopsida</taxon>
        <taxon>eudicotyledons</taxon>
        <taxon>Gunneridae</taxon>
        <taxon>Pentapetalae</taxon>
        <taxon>rosids</taxon>
        <taxon>fabids</taxon>
        <taxon>Rosales</taxon>
        <taxon>Moraceae</taxon>
        <taxon>Ficeae</taxon>
        <taxon>Ficus</taxon>
    </lineage>
</organism>
<gene>
    <name evidence="1" type="ORF">TIFTF001_024761</name>
</gene>
<evidence type="ECO:0000313" key="2">
    <source>
        <dbReference type="Proteomes" id="UP001187192"/>
    </source>
</evidence>
<accession>A0AA88AII8</accession>
<comment type="caution">
    <text evidence="1">The sequence shown here is derived from an EMBL/GenBank/DDBJ whole genome shotgun (WGS) entry which is preliminary data.</text>
</comment>
<dbReference type="AlphaFoldDB" id="A0AA88AII8"/>
<sequence length="157" mass="18247">MKICQTLGVDMGFRMKSNFTSHFQTSERTPCQRGWICMYTIYFECGLQFPIPPLLIQTEEAGVELSVDDILAIYYPQENSKDHGGLANTFYPLWGILRKELKKRPPKALLFEEKLERLLAQPNREWDEINVPKRLRASSLWKNFINIPTGIVKRVPS</sequence>